<comment type="similarity">
    <text evidence="10">Belongs to the glycosyl hydrolase 2 family. Beta-mannosidase B subfamily.</text>
</comment>
<dbReference type="InterPro" id="IPR050887">
    <property type="entry name" value="Beta-mannosidase_GH2"/>
</dbReference>
<evidence type="ECO:0000256" key="6">
    <source>
        <dbReference type="ARBA" id="ARBA00022525"/>
    </source>
</evidence>
<dbReference type="Pfam" id="PF00703">
    <property type="entry name" value="Glyco_hydro_2"/>
    <property type="match status" value="1"/>
</dbReference>
<evidence type="ECO:0000313" key="18">
    <source>
        <dbReference type="Proteomes" id="UP001157034"/>
    </source>
</evidence>
<dbReference type="SUPFAM" id="SSF51445">
    <property type="entry name" value="(Trans)glycosidases"/>
    <property type="match status" value="1"/>
</dbReference>
<keyword evidence="9" id="KW-0326">Glycosidase</keyword>
<evidence type="ECO:0000259" key="14">
    <source>
        <dbReference type="Pfam" id="PF17753"/>
    </source>
</evidence>
<dbReference type="SUPFAM" id="SSF49303">
    <property type="entry name" value="beta-Galactosidase/glucuronidase domain"/>
    <property type="match status" value="2"/>
</dbReference>
<evidence type="ECO:0000256" key="5">
    <source>
        <dbReference type="ARBA" id="ARBA00012754"/>
    </source>
</evidence>
<evidence type="ECO:0000259" key="13">
    <source>
        <dbReference type="Pfam" id="PF00703"/>
    </source>
</evidence>
<keyword evidence="7" id="KW-0378">Hydrolase</keyword>
<evidence type="ECO:0000256" key="10">
    <source>
        <dbReference type="ARBA" id="ARBA00038429"/>
    </source>
</evidence>
<feature type="domain" description="Glycoside hydrolase family 2 immunoglobulin-like beta-sandwich" evidence="13">
    <location>
        <begin position="213"/>
        <end position="324"/>
    </location>
</feature>
<evidence type="ECO:0000256" key="1">
    <source>
        <dbReference type="ARBA" id="ARBA00000829"/>
    </source>
</evidence>
<comment type="caution">
    <text evidence="17">The sequence shown here is derived from an EMBL/GenBank/DDBJ whole genome shotgun (WGS) entry which is preliminary data.</text>
</comment>
<dbReference type="InterPro" id="IPR008979">
    <property type="entry name" value="Galactose-bd-like_sf"/>
</dbReference>
<evidence type="ECO:0000259" key="15">
    <source>
        <dbReference type="Pfam" id="PF17786"/>
    </source>
</evidence>
<comment type="catalytic activity">
    <reaction evidence="1">
        <text>Hydrolysis of terminal, non-reducing beta-D-mannose residues in beta-D-mannosides.</text>
        <dbReference type="EC" id="3.2.1.25"/>
    </reaction>
</comment>
<dbReference type="PANTHER" id="PTHR43730:SF1">
    <property type="entry name" value="BETA-MANNOSIDASE"/>
    <property type="match status" value="1"/>
</dbReference>
<dbReference type="InterPro" id="IPR036156">
    <property type="entry name" value="Beta-gal/glucu_dom_sf"/>
</dbReference>
<evidence type="ECO:0000313" key="17">
    <source>
        <dbReference type="EMBL" id="GMA94715.1"/>
    </source>
</evidence>
<reference evidence="18" key="1">
    <citation type="journal article" date="2019" name="Int. J. Syst. Evol. Microbiol.">
        <title>The Global Catalogue of Microorganisms (GCM) 10K type strain sequencing project: providing services to taxonomists for standard genome sequencing and annotation.</title>
        <authorList>
            <consortium name="The Broad Institute Genomics Platform"/>
            <consortium name="The Broad Institute Genome Sequencing Center for Infectious Disease"/>
            <person name="Wu L."/>
            <person name="Ma J."/>
        </authorList>
    </citation>
    <scope>NUCLEOTIDE SEQUENCE [LARGE SCALE GENOMIC DNA]</scope>
    <source>
        <strain evidence="18">NBRC 108894</strain>
    </source>
</reference>
<evidence type="ECO:0000256" key="4">
    <source>
        <dbReference type="ARBA" id="ARBA00011738"/>
    </source>
</evidence>
<evidence type="ECO:0000256" key="7">
    <source>
        <dbReference type="ARBA" id="ARBA00022801"/>
    </source>
</evidence>
<comment type="subunit">
    <text evidence="4">Homodimer.</text>
</comment>
<dbReference type="EMBL" id="BSVB01000001">
    <property type="protein sequence ID" value="GMA94715.1"/>
    <property type="molecule type" value="Genomic_DNA"/>
</dbReference>
<feature type="domain" description="Beta-mannosidase Ig-fold" evidence="14">
    <location>
        <begin position="767"/>
        <end position="834"/>
    </location>
</feature>
<evidence type="ECO:0000256" key="3">
    <source>
        <dbReference type="ARBA" id="ARBA00004740"/>
    </source>
</evidence>
<dbReference type="Pfam" id="PF17786">
    <property type="entry name" value="Mannosidase_ig"/>
    <property type="match status" value="1"/>
</dbReference>
<dbReference type="Gene3D" id="2.60.120.260">
    <property type="entry name" value="Galactose-binding domain-like"/>
    <property type="match status" value="1"/>
</dbReference>
<gene>
    <name evidence="17" type="ORF">GCM10025881_15390</name>
</gene>
<evidence type="ECO:0000256" key="12">
    <source>
        <dbReference type="ARBA" id="ARBA00041614"/>
    </source>
</evidence>
<keyword evidence="6" id="KW-0964">Secreted</keyword>
<comment type="pathway">
    <text evidence="3">Glycan metabolism; N-glycan degradation.</text>
</comment>
<protein>
    <recommendedName>
        <fullName evidence="11">Beta-mannosidase B</fullName>
        <ecNumber evidence="5">3.2.1.25</ecNumber>
    </recommendedName>
    <alternativeName>
        <fullName evidence="12">Mannanase B</fullName>
    </alternativeName>
</protein>
<keyword evidence="18" id="KW-1185">Reference proteome</keyword>
<comment type="subcellular location">
    <subcellularLocation>
        <location evidence="2">Secreted</location>
    </subcellularLocation>
</comment>
<dbReference type="InterPro" id="IPR013783">
    <property type="entry name" value="Ig-like_fold"/>
</dbReference>
<evidence type="ECO:0000259" key="16">
    <source>
        <dbReference type="Pfam" id="PF22666"/>
    </source>
</evidence>
<feature type="domain" description="Beta-mannosidase-like galactose-binding" evidence="16">
    <location>
        <begin position="31"/>
        <end position="179"/>
    </location>
</feature>
<dbReference type="SUPFAM" id="SSF49785">
    <property type="entry name" value="Galactose-binding domain-like"/>
    <property type="match status" value="1"/>
</dbReference>
<sequence>MKHDTPALSLDGEWRVTRWDQAPADDGPEPANADWLPAVVPGVIQYDLVRAGRLENPFGGTEAAREAAWVAESDWVYATDFDAPDLESAPRWGLHFDGIDTFAEVWLNGQLLGRTGNAYRNYDFELESSRLTPTGNRLVVRLRNHASGVADKIPEARERLRVTDGIEGRTGKALIRRYQRSFFTGSSLLNVGTSVLGIGIHRPVSLVPLPAATITDLFVKTVDVADGTATLDARVAITRTAPGTAVRARVRLMSPDDPDTVVADAVAEVPAGDGPTDVHLRLEVPDAKLWWPRGYGEAVLHEARATIESGDVVVDAVRQPVGIKTVELREELPSGRATFEFVVNGVPVHVRGTNYIPVDYLKVHGDEGAYRRVFELLVNGNNNLLRMWGGGAVESDSFYDECDRLGIMIWQDFYLHSNVYPDYDPEFVAEFAAESREMVHQLRRHAGLVLLCGGNEQREGWDEWGWRDTMDRFYGEKLITETIPAIVAELDSGIPYIDNSPHGGSTSQSPLAGEGHIWGSFFNSTKDPLFVTETCWGQESYSRPETLAEVMGLDVDEFAGLGWAERWQARTHLGLFIRMPFTDYHSEGGLREYLAALEVEQGMADYFALSNFRLRSSSNRGIVYWSFNKGGPLFQFGAVDYRLRPLMSHYVVARLYAQTVVGAYRDNDTVRVIVSNRSRRAVAGELEIVHVRTDGTVIKRWHQSVEVAEDTNAEVLSLDGYYREVIDRSTEVILARLSIDGEPVSEDLLLLCPLAELRTPRSEVAVEVARAGAGIWDLTLSVAGVSKLTQIDGADDLVMSDNFLPLVAGYPRTVRVTATDSSGAAARTLRVHSLDGREVTEVVLD</sequence>
<dbReference type="InterPro" id="IPR041625">
    <property type="entry name" value="Beta-mannosidase_Ig"/>
</dbReference>
<dbReference type="Gene3D" id="3.20.20.80">
    <property type="entry name" value="Glycosidases"/>
    <property type="match status" value="1"/>
</dbReference>
<accession>A0ABQ6K557</accession>
<dbReference type="InterPro" id="IPR006102">
    <property type="entry name" value="Ig-like_GH2"/>
</dbReference>
<dbReference type="Pfam" id="PF17753">
    <property type="entry name" value="Ig_mannosidase"/>
    <property type="match status" value="1"/>
</dbReference>
<evidence type="ECO:0000256" key="8">
    <source>
        <dbReference type="ARBA" id="ARBA00023180"/>
    </source>
</evidence>
<name>A0ABQ6K557_9MICO</name>
<organism evidence="17 18">
    <name type="scientific">Pseudolysinimonas kribbensis</name>
    <dbReference type="NCBI Taxonomy" id="433641"/>
    <lineage>
        <taxon>Bacteria</taxon>
        <taxon>Bacillati</taxon>
        <taxon>Actinomycetota</taxon>
        <taxon>Actinomycetes</taxon>
        <taxon>Micrococcales</taxon>
        <taxon>Microbacteriaceae</taxon>
        <taxon>Pseudolysinimonas</taxon>
    </lineage>
</organism>
<dbReference type="EC" id="3.2.1.25" evidence="5"/>
<keyword evidence="8" id="KW-0325">Glycoprotein</keyword>
<dbReference type="PANTHER" id="PTHR43730">
    <property type="entry name" value="BETA-MANNOSIDASE"/>
    <property type="match status" value="1"/>
</dbReference>
<dbReference type="InterPro" id="IPR054593">
    <property type="entry name" value="Beta-mannosidase-like_N2"/>
</dbReference>
<proteinExistence type="inferred from homology"/>
<dbReference type="InterPro" id="IPR017853">
    <property type="entry name" value="GH"/>
</dbReference>
<dbReference type="InterPro" id="IPR041447">
    <property type="entry name" value="Mannosidase_ig"/>
</dbReference>
<evidence type="ECO:0000256" key="9">
    <source>
        <dbReference type="ARBA" id="ARBA00023295"/>
    </source>
</evidence>
<feature type="domain" description="Mannosidase Ig/CBM-like" evidence="15">
    <location>
        <begin position="669"/>
        <end position="754"/>
    </location>
</feature>
<evidence type="ECO:0000256" key="2">
    <source>
        <dbReference type="ARBA" id="ARBA00004613"/>
    </source>
</evidence>
<dbReference type="Gene3D" id="2.60.40.10">
    <property type="entry name" value="Immunoglobulins"/>
    <property type="match status" value="2"/>
</dbReference>
<evidence type="ECO:0000256" key="11">
    <source>
        <dbReference type="ARBA" id="ARBA00041069"/>
    </source>
</evidence>
<dbReference type="Pfam" id="PF22666">
    <property type="entry name" value="Glyco_hydro_2_N2"/>
    <property type="match status" value="1"/>
</dbReference>
<dbReference type="Proteomes" id="UP001157034">
    <property type="component" value="Unassembled WGS sequence"/>
</dbReference>